<organism evidence="1 2">
    <name type="scientific">Goodea atripinnis</name>
    <dbReference type="NCBI Taxonomy" id="208336"/>
    <lineage>
        <taxon>Eukaryota</taxon>
        <taxon>Metazoa</taxon>
        <taxon>Chordata</taxon>
        <taxon>Craniata</taxon>
        <taxon>Vertebrata</taxon>
        <taxon>Euteleostomi</taxon>
        <taxon>Actinopterygii</taxon>
        <taxon>Neopterygii</taxon>
        <taxon>Teleostei</taxon>
        <taxon>Neoteleostei</taxon>
        <taxon>Acanthomorphata</taxon>
        <taxon>Ovalentaria</taxon>
        <taxon>Atherinomorphae</taxon>
        <taxon>Cyprinodontiformes</taxon>
        <taxon>Goodeidae</taxon>
        <taxon>Goodea</taxon>
    </lineage>
</organism>
<comment type="caution">
    <text evidence="1">The sequence shown here is derived from an EMBL/GenBank/DDBJ whole genome shotgun (WGS) entry which is preliminary data.</text>
</comment>
<dbReference type="InterPro" id="IPR026919">
    <property type="entry name" value="ADGRV1"/>
</dbReference>
<dbReference type="PANTHER" id="PTHR46682:SF1">
    <property type="entry name" value="ADHESION G-PROTEIN COUPLED RECEPTOR V1"/>
    <property type="match status" value="1"/>
</dbReference>
<dbReference type="InterPro" id="IPR038081">
    <property type="entry name" value="CalX-like_sf"/>
</dbReference>
<dbReference type="SUPFAM" id="SSF141072">
    <property type="entry name" value="CalX-like"/>
    <property type="match status" value="2"/>
</dbReference>
<keyword evidence="2" id="KW-1185">Reference proteome</keyword>
<dbReference type="Proteomes" id="UP001476798">
    <property type="component" value="Unassembled WGS sequence"/>
</dbReference>
<accession>A0ABV0PIZ8</accession>
<name>A0ABV0PIZ8_9TELE</name>
<sequence length="215" mass="23129">VTFSEGQTVAIISIAIVADGLPELSESVVITIQDVTTLGLQNMRQGAVIDRQRAQALLTILPNGSPYGVIGWHLDSLFTLTQEPQRTPVNVTLSVVREQGSSESFLVNITGVELVRGSVGAGQPSLRRPGMEVAEITIQENDDPRGVLQFNLSKDSPGSVLAYEMPPPDNILHLSVVRLAGTIGRLVAYWEAQPITADLRDFTPVSGNITFQDGQ</sequence>
<dbReference type="Gene3D" id="2.60.40.2030">
    <property type="match status" value="2"/>
</dbReference>
<protein>
    <submittedName>
        <fullName evidence="1">Uncharacterized protein</fullName>
    </submittedName>
</protein>
<dbReference type="EMBL" id="JAHRIO010075775">
    <property type="protein sequence ID" value="MEQ2183399.1"/>
    <property type="molecule type" value="Genomic_DNA"/>
</dbReference>
<evidence type="ECO:0000313" key="1">
    <source>
        <dbReference type="EMBL" id="MEQ2183399.1"/>
    </source>
</evidence>
<reference evidence="1 2" key="1">
    <citation type="submission" date="2021-06" db="EMBL/GenBank/DDBJ databases">
        <authorList>
            <person name="Palmer J.M."/>
        </authorList>
    </citation>
    <scope>NUCLEOTIDE SEQUENCE [LARGE SCALE GENOMIC DNA]</scope>
    <source>
        <strain evidence="1 2">GA_2019</strain>
        <tissue evidence="1">Muscle</tissue>
    </source>
</reference>
<evidence type="ECO:0000313" key="2">
    <source>
        <dbReference type="Proteomes" id="UP001476798"/>
    </source>
</evidence>
<feature type="non-terminal residue" evidence="1">
    <location>
        <position position="1"/>
    </location>
</feature>
<dbReference type="PANTHER" id="PTHR46682">
    <property type="entry name" value="ADHESION G-PROTEIN COUPLED RECEPTOR V1"/>
    <property type="match status" value="1"/>
</dbReference>
<gene>
    <name evidence="1" type="ORF">GOODEAATRI_032143</name>
</gene>
<feature type="non-terminal residue" evidence="1">
    <location>
        <position position="215"/>
    </location>
</feature>
<proteinExistence type="predicted"/>